<protein>
    <submittedName>
        <fullName evidence="2">ORF6</fullName>
    </submittedName>
</protein>
<sequence>MGVLHGRDLLSSKWITAIISDASHRVHFIPIKHTIGDYFITDIDGDVYAFKIDGRRILQYREGMVKTFRVLQYDISHHLPLSPETKELEIILELNKLPKVDGMLANIIKILGSKERDDFVSHKLVELIDKIQGYEKVEAQNELSARYSKEALNMINYLDHLDVKEIVTPLRKVSEFIQEDLIATDPKFMGTVVASYQRTDMEHKKVTNTPLQTKQAWIKFLAIFMGIGLVGVIGFVIYDGGHLDSMMGGMSMPSLGQISDDVIMKQYPDGESLRIAVDSGEVDYTKLSSVAQGVVDEHREAHPVIIMPDAEPPVVIEEPEVPVQPEEIIEPVIIEVEPVLIESP</sequence>
<feature type="transmembrane region" description="Helical" evidence="1">
    <location>
        <begin position="216"/>
        <end position="238"/>
    </location>
</feature>
<reference evidence="2" key="1">
    <citation type="journal article" date="2024" name="Environ. Microbiol. Rep.">
        <title>Hiding in plain sight: The discovery of complete genomes of 11 hypothetical spindle-shaped viruses that putatively infect mesophilic ammonia-oxidizing archaea.</title>
        <authorList>
            <person name="Ni Y."/>
            <person name="Xu T."/>
            <person name="Yan S."/>
            <person name="Chen L."/>
            <person name="Wang Y."/>
        </authorList>
    </citation>
    <scope>NUCLEOTIDE SEQUENCE</scope>
    <source>
        <strain evidence="2">NMJ1</strain>
    </source>
</reference>
<keyword evidence="1" id="KW-0472">Membrane</keyword>
<proteinExistence type="predicted"/>
<accession>A0AAT9JAB9</accession>
<dbReference type="EMBL" id="BK067785">
    <property type="protein sequence ID" value="DBA51809.1"/>
    <property type="molecule type" value="Genomic_DNA"/>
</dbReference>
<organism evidence="2">
    <name type="scientific">Nitrosopumilaceae spindle-shaped virus</name>
    <dbReference type="NCBI Taxonomy" id="3065433"/>
    <lineage>
        <taxon>Viruses</taxon>
    </lineage>
</organism>
<keyword evidence="1" id="KW-0812">Transmembrane</keyword>
<evidence type="ECO:0000256" key="1">
    <source>
        <dbReference type="SAM" id="Phobius"/>
    </source>
</evidence>
<keyword evidence="1" id="KW-1133">Transmembrane helix</keyword>
<reference evidence="2" key="2">
    <citation type="submission" date="2024-03" db="EMBL/GenBank/DDBJ databases">
        <authorList>
            <person name="Ni Y."/>
            <person name="Xu T."/>
            <person name="Yan S."/>
            <person name="Chen L."/>
            <person name="Wang Y."/>
        </authorList>
    </citation>
    <scope>NUCLEOTIDE SEQUENCE</scope>
    <source>
        <strain evidence="2">NMJ1</strain>
    </source>
</reference>
<evidence type="ECO:0000313" key="2">
    <source>
        <dbReference type="EMBL" id="DBA51809.1"/>
    </source>
</evidence>
<name>A0AAT9JAB9_9VIRU</name>